<dbReference type="RefSeq" id="WP_268785619.1">
    <property type="nucleotide sequence ID" value="NZ_JAPQYE010000002.1"/>
</dbReference>
<protein>
    <recommendedName>
        <fullName evidence="3">Polyketide cyclase</fullName>
    </recommendedName>
</protein>
<evidence type="ECO:0000313" key="1">
    <source>
        <dbReference type="EMBL" id="MCZ0727715.1"/>
    </source>
</evidence>
<dbReference type="EMBL" id="JAPQYE010000002">
    <property type="protein sequence ID" value="MCZ0727715.1"/>
    <property type="molecule type" value="Genomic_DNA"/>
</dbReference>
<keyword evidence="2" id="KW-1185">Reference proteome</keyword>
<dbReference type="SUPFAM" id="SSF55961">
    <property type="entry name" value="Bet v1-like"/>
    <property type="match status" value="1"/>
</dbReference>
<accession>A0ABT4HC03</accession>
<proteinExistence type="predicted"/>
<name>A0ABT4HC03_MYCIR</name>
<dbReference type="Proteomes" id="UP001084650">
    <property type="component" value="Unassembled WGS sequence"/>
</dbReference>
<gene>
    <name evidence="1" type="ORF">OY187_06620</name>
</gene>
<evidence type="ECO:0000313" key="2">
    <source>
        <dbReference type="Proteomes" id="UP001084650"/>
    </source>
</evidence>
<reference evidence="1" key="1">
    <citation type="submission" date="2022-12" db="EMBL/GenBank/DDBJ databases">
        <title>Whole genome sequence of Mycolicibacterium iranicum strain SBH312.</title>
        <authorList>
            <person name="Jani J."/>
            <person name="Arifin Mustapha Z."/>
            <person name="Ahmed K."/>
            <person name="Kai Ling C."/>
        </authorList>
    </citation>
    <scope>NUCLEOTIDE SEQUENCE</scope>
    <source>
        <strain evidence="1">SBH312</strain>
    </source>
</reference>
<dbReference type="Gene3D" id="3.30.530.20">
    <property type="match status" value="1"/>
</dbReference>
<sequence>MLTIESAMTVDDVTGREITDFLLDCRDDRYQAWWPGTHLEFHVLKPGSGGDHVGDVVLMDEYVGSRRVRMAGKVLEAVPGERIVWQLRLGRLPLPVRLTLALSTGDQTVRLRHTITAGWPGRGRWLDPLWRLYFSRSFAGAMDRHVRTEFPLMRNLLRQTREAQKDDSAGIGSAV</sequence>
<organism evidence="1 2">
    <name type="scientific">Mycolicibacterium iranicum</name>
    <name type="common">Mycobacterium iranicum</name>
    <dbReference type="NCBI Taxonomy" id="912594"/>
    <lineage>
        <taxon>Bacteria</taxon>
        <taxon>Bacillati</taxon>
        <taxon>Actinomycetota</taxon>
        <taxon>Actinomycetes</taxon>
        <taxon>Mycobacteriales</taxon>
        <taxon>Mycobacteriaceae</taxon>
        <taxon>Mycolicibacterium</taxon>
    </lineage>
</organism>
<evidence type="ECO:0008006" key="3">
    <source>
        <dbReference type="Google" id="ProtNLM"/>
    </source>
</evidence>
<dbReference type="InterPro" id="IPR023393">
    <property type="entry name" value="START-like_dom_sf"/>
</dbReference>
<comment type="caution">
    <text evidence="1">The sequence shown here is derived from an EMBL/GenBank/DDBJ whole genome shotgun (WGS) entry which is preliminary data.</text>
</comment>